<keyword evidence="1" id="KW-1133">Transmembrane helix</keyword>
<feature type="transmembrane region" description="Helical" evidence="1">
    <location>
        <begin position="65"/>
        <end position="94"/>
    </location>
</feature>
<gene>
    <name evidence="2" type="ORF">B0H99_11069</name>
</gene>
<dbReference type="InterPro" id="IPR011990">
    <property type="entry name" value="TPR-like_helical_dom_sf"/>
</dbReference>
<dbReference type="EMBL" id="PYAT01000010">
    <property type="protein sequence ID" value="PSL32959.1"/>
    <property type="molecule type" value="Genomic_DNA"/>
</dbReference>
<dbReference type="SUPFAM" id="SSF81901">
    <property type="entry name" value="HCP-like"/>
    <property type="match status" value="1"/>
</dbReference>
<accession>A0A2P8GG69</accession>
<dbReference type="OrthoDB" id="43895at2"/>
<feature type="transmembrane region" description="Helical" evidence="1">
    <location>
        <begin position="34"/>
        <end position="53"/>
    </location>
</feature>
<dbReference type="RefSeq" id="WP_106534146.1">
    <property type="nucleotide sequence ID" value="NZ_PYAT01000010.1"/>
</dbReference>
<comment type="caution">
    <text evidence="2">The sequence shown here is derived from an EMBL/GenBank/DDBJ whole genome shotgun (WGS) entry which is preliminary data.</text>
</comment>
<evidence type="ECO:0000313" key="2">
    <source>
        <dbReference type="EMBL" id="PSL32959.1"/>
    </source>
</evidence>
<dbReference type="Proteomes" id="UP000242682">
    <property type="component" value="Unassembled WGS sequence"/>
</dbReference>
<keyword evidence="3" id="KW-1185">Reference proteome</keyword>
<dbReference type="Gene3D" id="1.25.40.10">
    <property type="entry name" value="Tetratricopeptide repeat domain"/>
    <property type="match status" value="1"/>
</dbReference>
<organism evidence="2 3">
    <name type="scientific">Planomicrobium soli</name>
    <dbReference type="NCBI Taxonomy" id="1176648"/>
    <lineage>
        <taxon>Bacteria</taxon>
        <taxon>Bacillati</taxon>
        <taxon>Bacillota</taxon>
        <taxon>Bacilli</taxon>
        <taxon>Bacillales</taxon>
        <taxon>Caryophanaceae</taxon>
        <taxon>Planomicrobium</taxon>
    </lineage>
</organism>
<evidence type="ECO:0000256" key="1">
    <source>
        <dbReference type="SAM" id="Phobius"/>
    </source>
</evidence>
<proteinExistence type="predicted"/>
<feature type="transmembrane region" description="Helical" evidence="1">
    <location>
        <begin position="7"/>
        <end position="28"/>
    </location>
</feature>
<reference evidence="2 3" key="1">
    <citation type="submission" date="2018-03" db="EMBL/GenBank/DDBJ databases">
        <title>Genomic Encyclopedia of Type Strains, Phase III (KMG-III): the genomes of soil and plant-associated and newly described type strains.</title>
        <authorList>
            <person name="Whitman W."/>
        </authorList>
    </citation>
    <scope>NUCLEOTIDE SEQUENCE [LARGE SCALE GENOMIC DNA]</scope>
    <source>
        <strain evidence="2 3">CGMCC 1.12259</strain>
    </source>
</reference>
<protein>
    <submittedName>
        <fullName evidence="2">Uncharacterized protein</fullName>
    </submittedName>
</protein>
<dbReference type="AlphaFoldDB" id="A0A2P8GG69"/>
<evidence type="ECO:0000313" key="3">
    <source>
        <dbReference type="Proteomes" id="UP000242682"/>
    </source>
</evidence>
<name>A0A2P8GG69_9BACL</name>
<sequence length="545" mass="61677">MKGIKVVLFGVIGITMSSIAFWIVLLFLEPEEGLVALLAAALLAFSVAAYTVVRYIKKGDPHNEGLAACLTSVFSSIVFFVLAFFIVAGNMLLYDVEQSLTEKTELTVEQKVSYYQELITGHKGALDLAELEKTRKSGITFYYEKGADPSAAIDQIIASIEANKPSIEKNLGGKTDAEVSIVLYNDSLTMPVRESINNAYTGFYQEFDQTIHLPMPIEKNTVIHEYVHHLFLNIAREQGINRFEIPNWFNEGVATYLSEKEESLSRSLMQDTEYIEFQYLETHGQWENHLPEPYSPYFQSGSFLQYLVSREGDDVISKIFLEMQDSSFQESFEKVTGKTMEAYEAAFFAEVQTILKLWDKADLMERKEKDYEKSLELFLEIAATAPNLELVNHRIANLYTEAGEYEQAIIYRKKELELAKAEERENLADSYGYLAESQLFIDIPEALKTAKLAVEASTEEGRYWNEGILSEIAVLESHIENGHPLKGYLELLNGRFTINKGVENQGQKIALIDQALGSYAEGERVERGALIELKQSLEKQLIGKY</sequence>
<keyword evidence="1" id="KW-0812">Transmembrane</keyword>
<keyword evidence="1" id="KW-0472">Membrane</keyword>